<keyword evidence="1" id="KW-0812">Transmembrane</keyword>
<dbReference type="GO" id="GO:0016757">
    <property type="term" value="F:glycosyltransferase activity"/>
    <property type="evidence" value="ECO:0007669"/>
    <property type="project" value="InterPro"/>
</dbReference>
<reference evidence="2 3" key="1">
    <citation type="journal article" date="2014" name="PLoS Genet.">
        <title>Analysis of the Phlebiopsis gigantea genome, transcriptome and secretome provides insight into its pioneer colonization strategies of wood.</title>
        <authorList>
            <person name="Hori C."/>
            <person name="Ishida T."/>
            <person name="Igarashi K."/>
            <person name="Samejima M."/>
            <person name="Suzuki H."/>
            <person name="Master E."/>
            <person name="Ferreira P."/>
            <person name="Ruiz-Duenas F.J."/>
            <person name="Held B."/>
            <person name="Canessa P."/>
            <person name="Larrondo L.F."/>
            <person name="Schmoll M."/>
            <person name="Druzhinina I.S."/>
            <person name="Kubicek C.P."/>
            <person name="Gaskell J.A."/>
            <person name="Kersten P."/>
            <person name="St John F."/>
            <person name="Glasner J."/>
            <person name="Sabat G."/>
            <person name="Splinter BonDurant S."/>
            <person name="Syed K."/>
            <person name="Yadav J."/>
            <person name="Mgbeahuruike A.C."/>
            <person name="Kovalchuk A."/>
            <person name="Asiegbu F.O."/>
            <person name="Lackner G."/>
            <person name="Hoffmeister D."/>
            <person name="Rencoret J."/>
            <person name="Gutierrez A."/>
            <person name="Sun H."/>
            <person name="Lindquist E."/>
            <person name="Barry K."/>
            <person name="Riley R."/>
            <person name="Grigoriev I.V."/>
            <person name="Henrissat B."/>
            <person name="Kues U."/>
            <person name="Berka R.M."/>
            <person name="Martinez A.T."/>
            <person name="Covert S.F."/>
            <person name="Blanchette R.A."/>
            <person name="Cullen D."/>
        </authorList>
    </citation>
    <scope>NUCLEOTIDE SEQUENCE [LARGE SCALE GENOMIC DNA]</scope>
    <source>
        <strain evidence="2 3">11061_1 CR5-6</strain>
    </source>
</reference>
<keyword evidence="1" id="KW-0472">Membrane</keyword>
<gene>
    <name evidence="2" type="ORF">PHLGIDRAFT_161082</name>
</gene>
<dbReference type="Proteomes" id="UP000053257">
    <property type="component" value="Unassembled WGS sequence"/>
</dbReference>
<evidence type="ECO:0000313" key="3">
    <source>
        <dbReference type="Proteomes" id="UP000053257"/>
    </source>
</evidence>
<dbReference type="InterPro" id="IPR029044">
    <property type="entry name" value="Nucleotide-diphossugar_trans"/>
</dbReference>
<evidence type="ECO:0000313" key="2">
    <source>
        <dbReference type="EMBL" id="KIP05293.1"/>
    </source>
</evidence>
<dbReference type="InterPro" id="IPR002495">
    <property type="entry name" value="Glyco_trans_8"/>
</dbReference>
<dbReference type="InterPro" id="IPR050587">
    <property type="entry name" value="GNT1/Glycosyltrans_8"/>
</dbReference>
<dbReference type="AlphaFoldDB" id="A0A0C3PHF5"/>
<dbReference type="Gene3D" id="3.90.550.10">
    <property type="entry name" value="Spore Coat Polysaccharide Biosynthesis Protein SpsA, Chain A"/>
    <property type="match status" value="1"/>
</dbReference>
<feature type="transmembrane region" description="Helical" evidence="1">
    <location>
        <begin position="26"/>
        <end position="46"/>
    </location>
</feature>
<dbReference type="EMBL" id="KN840547">
    <property type="protein sequence ID" value="KIP05293.1"/>
    <property type="molecule type" value="Genomic_DNA"/>
</dbReference>
<proteinExistence type="predicted"/>
<keyword evidence="3" id="KW-1185">Reference proteome</keyword>
<organism evidence="2 3">
    <name type="scientific">Phlebiopsis gigantea (strain 11061_1 CR5-6)</name>
    <name type="common">White-rot fungus</name>
    <name type="synonym">Peniophora gigantea</name>
    <dbReference type="NCBI Taxonomy" id="745531"/>
    <lineage>
        <taxon>Eukaryota</taxon>
        <taxon>Fungi</taxon>
        <taxon>Dikarya</taxon>
        <taxon>Basidiomycota</taxon>
        <taxon>Agaricomycotina</taxon>
        <taxon>Agaricomycetes</taxon>
        <taxon>Polyporales</taxon>
        <taxon>Phanerochaetaceae</taxon>
        <taxon>Phlebiopsis</taxon>
    </lineage>
</organism>
<keyword evidence="1" id="KW-1133">Transmembrane helix</keyword>
<dbReference type="HOGENOM" id="CLU_077164_0_0_1"/>
<evidence type="ECO:0000256" key="1">
    <source>
        <dbReference type="SAM" id="Phobius"/>
    </source>
</evidence>
<name>A0A0C3PHF5_PHLG1</name>
<dbReference type="SUPFAM" id="SSF53448">
    <property type="entry name" value="Nucleotide-diphospho-sugar transferases"/>
    <property type="match status" value="1"/>
</dbReference>
<keyword evidence="2" id="KW-0808">Transferase</keyword>
<protein>
    <submittedName>
        <fullName evidence="2">Glycosyltransferase family 8 protein</fullName>
    </submittedName>
</protein>
<dbReference type="PANTHER" id="PTHR11183">
    <property type="entry name" value="GLYCOGENIN SUBFAMILY MEMBER"/>
    <property type="match status" value="1"/>
</dbReference>
<accession>A0A0C3PHF5</accession>
<dbReference type="OrthoDB" id="2014201at2759"/>
<sequence length="358" mass="40698">MLTRPCARRGYALLAPHTPQQRLTPVSAIFAVLFLTSFLLNCVLVVRGWRSWTNPLDDYQGLKRYPLVENVLDRHPHPHANVTTEHAIATTLYNDAYAAAVATLGHSLRKVNTTARMVLLYFPDNVSPEALCLATSSGFVPQPVERIAPPDNGRGMNPHFADQYTKLSLWTLDTSPQPITSLVYLDSDTLVLRNFDELFTLPYTFAAAPDVYLDARGFTTGFNAGVMLLKPDSRLYRQLRASVPAARFPREMAEQAFLNQFFATDVLRLPYAYNGNIALKQRSRGVWDGIRAEMRVIHYTIVKPFVSHSWKTVPLDKMEERVQAAAQEHGGLFEEEMLHWGELWRETRSLYSREMEHC</sequence>
<dbReference type="Pfam" id="PF01501">
    <property type="entry name" value="Glyco_transf_8"/>
    <property type="match status" value="1"/>
</dbReference>
<dbReference type="STRING" id="745531.A0A0C3PHF5"/>